<evidence type="ECO:0000256" key="8">
    <source>
        <dbReference type="PROSITE-ProRule" id="PRU00176"/>
    </source>
</evidence>
<keyword evidence="3 8" id="KW-0694">RNA-binding</keyword>
<keyword evidence="7" id="KW-0539">Nucleus</keyword>
<name>A0A9P9Z0M4_9MUSC</name>
<dbReference type="OrthoDB" id="10047851at2759"/>
<dbReference type="GO" id="GO:0003712">
    <property type="term" value="F:transcription coregulator activity"/>
    <property type="evidence" value="ECO:0007669"/>
    <property type="project" value="InterPro"/>
</dbReference>
<feature type="region of interest" description="Disordered" evidence="9">
    <location>
        <begin position="129"/>
        <end position="168"/>
    </location>
</feature>
<dbReference type="GO" id="GO:0003723">
    <property type="term" value="F:RNA binding"/>
    <property type="evidence" value="ECO:0007669"/>
    <property type="project" value="UniProtKB-UniRule"/>
</dbReference>
<keyword evidence="5" id="KW-0010">Activator</keyword>
<keyword evidence="4" id="KW-0805">Transcription regulation</keyword>
<protein>
    <recommendedName>
        <fullName evidence="10">RRM domain-containing protein</fullName>
    </recommendedName>
</protein>
<sequence>MDSRMLNVFQEDPFDGNYAKYESEPNFWTSNDDLQLTDTLNGILPIAPTDESLLSHSREEDLQNRKNLLIYSDFVEQELGDQDAGVLNAEVYQAITGSEVEVAYEQQRQISAIVEYDREDIGIDGLSEEEHDHEDDMHSQCSDSTFRTRTDSSSIGDYESHSSDYEDEYDTVDEEQVQLLPALHDNIATLQSSSERKSRTLSTNTIASEVDALGLNIDVNDFDLADFITKDDFAENLNACRIKETLHVYQPTKPSAEASDAAVLAPPVAISVPKPKPPFSKARDSDYDSDSIIDVETVDVVDVDETVWAASLQTEGAPTTEDMRYVDNVKADPSWCPKSTKKTVPIAKELKPEQVEAHQPATVPTINKPKPANICLVPNKKQCDFLKRKVGASTVSKPTKTASKKVMDGNKLISNKQSSAKHNPCTGLGLVGKNLSLLKQEREAAASVCAAEEPSPPKSFATAPSPSPSPAPAPAPAQKRKLNLEEYKQRRCGGVVGVAKAQPTPPKQAKLDVAGKFTTPPVLKPTPSPQKAAIANIVNSLKCPSQEAATVPMDPITVAKNKVLRMLEMKRAQQLKIIDSRVSAKVPRVTKLPPLKDIVKDTYCMETEEPAPVAAPPSNKLHPDYEEIIIVSVGCNSDITIPPNQLSKASPRSLLKSSVLLYNISNGQDANKNIGNSLIASIQNEVVRQTSSTTLATMPSDATAKSSTDKSVQHGEDMVIMHLPKDRERKTLVSMATQTDLQPEFPLLALPPARQSRERTRRNYRKRRNHHGSGSNVPSGSSSGSSSDCSSSASYRSRSRSDSIEQLRSLDAAATCGGNSIGNGGYSSRSTHRHRSSVSSSSYSEAGKYERRQRRTSYNKRRSKNQQRGSVSSSCSGSENSDRERSRSPHRNLRRSRSRSRSKSDTRFPNNNNNCPNNNNRRGFMDRNVSQPAVEERRIVYVGRIEQETTKEMLRRKFLPYGSIKQITIHYKENGMKYGFVTFERAQDAFTAIDTSPRDAQINMYDISFGGRRAFCRASYADLDNAGINNYHSYVFPKEVAAPKVQEDSFEALLLKVKAKLGAGKPAAAGDAPVQEAQSASASAPQGNSQM</sequence>
<dbReference type="EMBL" id="JAMKOV010000001">
    <property type="protein sequence ID" value="KAI8046608.1"/>
    <property type="molecule type" value="Genomic_DNA"/>
</dbReference>
<dbReference type="InterPro" id="IPR012677">
    <property type="entry name" value="Nucleotide-bd_a/b_plait_sf"/>
</dbReference>
<feature type="compositionally biased region" description="Low complexity" evidence="9">
    <location>
        <begin position="870"/>
        <end position="879"/>
    </location>
</feature>
<dbReference type="Proteomes" id="UP001059596">
    <property type="component" value="Chromosome 3R"/>
</dbReference>
<dbReference type="GO" id="GO:0045944">
    <property type="term" value="P:positive regulation of transcription by RNA polymerase II"/>
    <property type="evidence" value="ECO:0007669"/>
    <property type="project" value="TreeGrafter"/>
</dbReference>
<dbReference type="InterPro" id="IPR034605">
    <property type="entry name" value="PGC-1"/>
</dbReference>
<proteinExistence type="predicted"/>
<dbReference type="Pfam" id="PF00076">
    <property type="entry name" value="RRM_1"/>
    <property type="match status" value="1"/>
</dbReference>
<keyword evidence="12" id="KW-1185">Reference proteome</keyword>
<evidence type="ECO:0000256" key="5">
    <source>
        <dbReference type="ARBA" id="ARBA00023159"/>
    </source>
</evidence>
<dbReference type="InterPro" id="IPR035979">
    <property type="entry name" value="RBD_domain_sf"/>
</dbReference>
<dbReference type="PROSITE" id="PS50102">
    <property type="entry name" value="RRM"/>
    <property type="match status" value="1"/>
</dbReference>
<comment type="caution">
    <text evidence="11">The sequence shown here is derived from an EMBL/GenBank/DDBJ whole genome shotgun (WGS) entry which is preliminary data.</text>
</comment>
<dbReference type="Gene3D" id="3.30.70.330">
    <property type="match status" value="1"/>
</dbReference>
<evidence type="ECO:0000256" key="3">
    <source>
        <dbReference type="ARBA" id="ARBA00022884"/>
    </source>
</evidence>
<evidence type="ECO:0000256" key="4">
    <source>
        <dbReference type="ARBA" id="ARBA00023015"/>
    </source>
</evidence>
<evidence type="ECO:0000313" key="12">
    <source>
        <dbReference type="Proteomes" id="UP001059596"/>
    </source>
</evidence>
<evidence type="ECO:0000313" key="11">
    <source>
        <dbReference type="EMBL" id="KAI8046608.1"/>
    </source>
</evidence>
<keyword evidence="6" id="KW-0804">Transcription</keyword>
<dbReference type="AlphaFoldDB" id="A0A9P9Z0M4"/>
<dbReference type="SMART" id="SM00360">
    <property type="entry name" value="RRM"/>
    <property type="match status" value="1"/>
</dbReference>
<feature type="compositionally biased region" description="Low complexity" evidence="9">
    <location>
        <begin position="907"/>
        <end position="920"/>
    </location>
</feature>
<evidence type="ECO:0000256" key="9">
    <source>
        <dbReference type="SAM" id="MobiDB-lite"/>
    </source>
</evidence>
<gene>
    <name evidence="11" type="ORF">M5D96_002819</name>
</gene>
<dbReference type="SUPFAM" id="SSF54928">
    <property type="entry name" value="RNA-binding domain, RBD"/>
    <property type="match status" value="1"/>
</dbReference>
<feature type="domain" description="RRM" evidence="10">
    <location>
        <begin position="938"/>
        <end position="1021"/>
    </location>
</feature>
<feature type="compositionally biased region" description="Pro residues" evidence="9">
    <location>
        <begin position="465"/>
        <end position="475"/>
    </location>
</feature>
<dbReference type="FunFam" id="3.30.70.330:FF:001306">
    <property type="entry name" value="RE24187p"/>
    <property type="match status" value="1"/>
</dbReference>
<evidence type="ECO:0000256" key="6">
    <source>
        <dbReference type="ARBA" id="ARBA00023163"/>
    </source>
</evidence>
<dbReference type="GO" id="GO:0005634">
    <property type="term" value="C:nucleus"/>
    <property type="evidence" value="ECO:0007669"/>
    <property type="project" value="UniProtKB-SubCell"/>
</dbReference>
<dbReference type="CDD" id="cd12357">
    <property type="entry name" value="RRM_PPARGC1A_like"/>
    <property type="match status" value="1"/>
</dbReference>
<feature type="compositionally biased region" description="Low complexity" evidence="9">
    <location>
        <begin position="142"/>
        <end position="154"/>
    </location>
</feature>
<dbReference type="PANTHER" id="PTHR15528">
    <property type="entry name" value="PEROXISOME PROLIFERATOR ACTIVATED RECEPTOR GAMMA COACTIVATOR 1 PGC-1 -RELATED"/>
    <property type="match status" value="1"/>
</dbReference>
<feature type="region of interest" description="Disordered" evidence="9">
    <location>
        <begin position="691"/>
        <end position="715"/>
    </location>
</feature>
<evidence type="ECO:0000256" key="1">
    <source>
        <dbReference type="ARBA" id="ARBA00004123"/>
    </source>
</evidence>
<feature type="compositionally biased region" description="Low complexity" evidence="9">
    <location>
        <begin position="772"/>
        <end position="796"/>
    </location>
</feature>
<organism evidence="11 12">
    <name type="scientific">Drosophila gunungcola</name>
    <name type="common">fruit fly</name>
    <dbReference type="NCBI Taxonomy" id="103775"/>
    <lineage>
        <taxon>Eukaryota</taxon>
        <taxon>Metazoa</taxon>
        <taxon>Ecdysozoa</taxon>
        <taxon>Arthropoda</taxon>
        <taxon>Hexapoda</taxon>
        <taxon>Insecta</taxon>
        <taxon>Pterygota</taxon>
        <taxon>Neoptera</taxon>
        <taxon>Endopterygota</taxon>
        <taxon>Diptera</taxon>
        <taxon>Brachycera</taxon>
        <taxon>Muscomorpha</taxon>
        <taxon>Ephydroidea</taxon>
        <taxon>Drosophilidae</taxon>
        <taxon>Drosophila</taxon>
        <taxon>Sophophora</taxon>
    </lineage>
</organism>
<feature type="region of interest" description="Disordered" evidence="9">
    <location>
        <begin position="1065"/>
        <end position="1091"/>
    </location>
</feature>
<feature type="region of interest" description="Disordered" evidence="9">
    <location>
        <begin position="448"/>
        <end position="479"/>
    </location>
</feature>
<feature type="compositionally biased region" description="Polar residues" evidence="9">
    <location>
        <begin position="412"/>
        <end position="421"/>
    </location>
</feature>
<dbReference type="PANTHER" id="PTHR15528:SF11">
    <property type="entry name" value="FI18188P1"/>
    <property type="match status" value="1"/>
</dbReference>
<feature type="region of interest" description="Disordered" evidence="9">
    <location>
        <begin position="396"/>
        <end position="426"/>
    </location>
</feature>
<feature type="compositionally biased region" description="Basic residues" evidence="9">
    <location>
        <begin position="888"/>
        <end position="901"/>
    </location>
</feature>
<feature type="compositionally biased region" description="Basic residues" evidence="9">
    <location>
        <begin position="851"/>
        <end position="865"/>
    </location>
</feature>
<feature type="compositionally biased region" description="Basic and acidic residues" evidence="9">
    <location>
        <begin position="129"/>
        <end position="138"/>
    </location>
</feature>
<evidence type="ECO:0000256" key="2">
    <source>
        <dbReference type="ARBA" id="ARBA00022553"/>
    </source>
</evidence>
<comment type="subcellular location">
    <subcellularLocation>
        <location evidence="1">Nucleus</location>
    </subcellularLocation>
</comment>
<accession>A0A9P9Z0M4</accession>
<feature type="compositionally biased region" description="Basic residues" evidence="9">
    <location>
        <begin position="759"/>
        <end position="771"/>
    </location>
</feature>
<evidence type="ECO:0000256" key="7">
    <source>
        <dbReference type="ARBA" id="ARBA00023242"/>
    </source>
</evidence>
<feature type="region of interest" description="Disordered" evidence="9">
    <location>
        <begin position="743"/>
        <end position="926"/>
    </location>
</feature>
<keyword evidence="2" id="KW-0597">Phosphoprotein</keyword>
<evidence type="ECO:0000259" key="10">
    <source>
        <dbReference type="PROSITE" id="PS50102"/>
    </source>
</evidence>
<reference evidence="11" key="1">
    <citation type="journal article" date="2023" name="Genome Biol. Evol.">
        <title>Long-read-based Genome Assembly of Drosophila gunungcola Reveals Fewer Chemosensory Genes in Flower-breeding Species.</title>
        <authorList>
            <person name="Negi A."/>
            <person name="Liao B.Y."/>
            <person name="Yeh S.D."/>
        </authorList>
    </citation>
    <scope>NUCLEOTIDE SEQUENCE</scope>
    <source>
        <strain evidence="11">Sukarami</strain>
    </source>
</reference>
<dbReference type="InterPro" id="IPR000504">
    <property type="entry name" value="RRM_dom"/>
</dbReference>